<organismHost>
    <name type="scientific">Cafeteria roenbergensis</name>
    <name type="common">Marine flagellate</name>
    <dbReference type="NCBI Taxonomy" id="33653"/>
</organismHost>
<dbReference type="InterPro" id="IPR028992">
    <property type="entry name" value="Hedgehog/Intein_dom"/>
</dbReference>
<accession>E3T514</accession>
<protein>
    <recommendedName>
        <fullName evidence="1">Hedgehog/Intein (Hint) domain-containing protein</fullName>
    </recommendedName>
</protein>
<keyword evidence="3" id="KW-1185">Reference proteome</keyword>
<evidence type="ECO:0000313" key="3">
    <source>
        <dbReference type="Proteomes" id="UP000029781"/>
    </source>
</evidence>
<dbReference type="Pfam" id="PF13403">
    <property type="entry name" value="Hint_2"/>
    <property type="match status" value="1"/>
</dbReference>
<proteinExistence type="predicted"/>
<dbReference type="Proteomes" id="UP000029781">
    <property type="component" value="Segment"/>
</dbReference>
<organism evidence="2 3">
    <name type="scientific">Cafeteria roenbergensis virus (strain BV-PW1)</name>
    <name type="common">CroV</name>
    <dbReference type="NCBI Taxonomy" id="693272"/>
    <lineage>
        <taxon>Viruses</taxon>
        <taxon>Varidnaviria</taxon>
        <taxon>Bamfordvirae</taxon>
        <taxon>Nucleocytoviricota</taxon>
        <taxon>Megaviricetes</taxon>
        <taxon>Imitervirales</taxon>
        <taxon>Mimiviridae</taxon>
        <taxon>Aliimimivirinae</taxon>
        <taxon>Rheavirus</taxon>
        <taxon>Rheavirus sinusmexicani</taxon>
    </lineage>
</organism>
<reference evidence="2 3" key="1">
    <citation type="journal article" date="2010" name="Proc. Natl. Acad. Sci. U.S.A.">
        <title>Giant virus with a remarkable complement of genes infects marine zooplankton.</title>
        <authorList>
            <person name="Fischer M.G."/>
            <person name="Allen M.J."/>
            <person name="Wilson W.H."/>
            <person name="Suttle C.A."/>
        </authorList>
    </citation>
    <scope>NUCLEOTIDE SEQUENCE [LARGE SCALE GENOMIC DNA]</scope>
    <source>
        <strain evidence="2 3">BV-PW1</strain>
    </source>
</reference>
<dbReference type="EMBL" id="GU244497">
    <property type="protein sequence ID" value="ADO67277.1"/>
    <property type="molecule type" value="Genomic_DNA"/>
</dbReference>
<sequence>MVFTEGTPGNILIDETIIFNTGYNTESLITISIVNESIDPNEDTVEWYGESPSPYSGARTNFFYTPSGTISSETIACLTDTCNILTPTGYVNVSNLIKGDYVLTSFNKEVQIESIFINTIPAINKGIPYKIPKNLLGNNCPMIDTYISDNHAYKINNKWTLLKYENLKQTWNNPTVTFYHIKLSDCYIDYLIVNGGIMESWDGFHPHEKRNHKWIKKNNQVVLKK</sequence>
<dbReference type="RefSeq" id="YP_003969876.1">
    <property type="nucleotide sequence ID" value="NC_014637.1"/>
</dbReference>
<evidence type="ECO:0000259" key="1">
    <source>
        <dbReference type="Pfam" id="PF13403"/>
    </source>
</evidence>
<dbReference type="GeneID" id="9887646"/>
<evidence type="ECO:0000313" key="2">
    <source>
        <dbReference type="EMBL" id="ADO67277.1"/>
    </source>
</evidence>
<feature type="domain" description="Hedgehog/Intein (Hint)" evidence="1">
    <location>
        <begin position="77"/>
        <end position="158"/>
    </location>
</feature>
<gene>
    <name evidence="2" type="ORF">crov244</name>
</gene>
<dbReference type="KEGG" id="vg:9887646"/>
<name>E3T514_CROVB</name>